<dbReference type="OrthoDB" id="2690990at2"/>
<organism evidence="3 4">
    <name type="scientific">Sutcliffiella horikoshii</name>
    <dbReference type="NCBI Taxonomy" id="79883"/>
    <lineage>
        <taxon>Bacteria</taxon>
        <taxon>Bacillati</taxon>
        <taxon>Bacillota</taxon>
        <taxon>Bacilli</taxon>
        <taxon>Bacillales</taxon>
        <taxon>Bacillaceae</taxon>
        <taxon>Sutcliffiella</taxon>
    </lineage>
</organism>
<keyword evidence="1" id="KW-0732">Signal</keyword>
<dbReference type="InterPro" id="IPR051922">
    <property type="entry name" value="Bact_Sporulation_Assoc"/>
</dbReference>
<dbReference type="InterPro" id="IPR023346">
    <property type="entry name" value="Lysozyme-like_dom_sf"/>
</dbReference>
<evidence type="ECO:0000313" key="4">
    <source>
        <dbReference type="Proteomes" id="UP000322524"/>
    </source>
</evidence>
<dbReference type="PANTHER" id="PTHR30032:SF8">
    <property type="entry name" value="GERMINATION-SPECIFIC N-ACETYLMURAMOYL-L-ALANINE AMIDASE"/>
    <property type="match status" value="1"/>
</dbReference>
<name>A0A5D4T5U7_9BACI</name>
<dbReference type="Pfam" id="PF01464">
    <property type="entry name" value="SLT"/>
    <property type="match status" value="1"/>
</dbReference>
<feature type="chain" id="PRO_5023112357" evidence="1">
    <location>
        <begin position="26"/>
        <end position="759"/>
    </location>
</feature>
<dbReference type="CDD" id="cd00254">
    <property type="entry name" value="LT-like"/>
    <property type="match status" value="1"/>
</dbReference>
<reference evidence="3 4" key="1">
    <citation type="submission" date="2019-08" db="EMBL/GenBank/DDBJ databases">
        <title>Bacillus genomes from the desert of Cuatro Cienegas, Coahuila.</title>
        <authorList>
            <person name="Olmedo-Alvarez G."/>
        </authorList>
    </citation>
    <scope>NUCLEOTIDE SEQUENCE [LARGE SCALE GENOMIC DNA]</scope>
    <source>
        <strain evidence="3 4">CH28_1T</strain>
    </source>
</reference>
<dbReference type="InterPro" id="IPR007253">
    <property type="entry name" value="Cell_wall-bd_2"/>
</dbReference>
<dbReference type="InterPro" id="IPR008258">
    <property type="entry name" value="Transglycosylase_SLT_dom_1"/>
</dbReference>
<dbReference type="PANTHER" id="PTHR30032">
    <property type="entry name" value="N-ACETYLMURAMOYL-L-ALANINE AMIDASE-RELATED"/>
    <property type="match status" value="1"/>
</dbReference>
<dbReference type="AlphaFoldDB" id="A0A5D4T5U7"/>
<dbReference type="STRING" id="79883.GCA_001636495_01057"/>
<comment type="caution">
    <text evidence="3">The sequence shown here is derived from an EMBL/GenBank/DDBJ whole genome shotgun (WGS) entry which is preliminary data.</text>
</comment>
<dbReference type="Proteomes" id="UP000322524">
    <property type="component" value="Unassembled WGS sequence"/>
</dbReference>
<dbReference type="EMBL" id="VTEV01000002">
    <property type="protein sequence ID" value="TYS69852.1"/>
    <property type="molecule type" value="Genomic_DNA"/>
</dbReference>
<proteinExistence type="predicted"/>
<sequence>MQKSIIAVKLCLLFLLVLAVDKAHAGWNAEEHSVHSSGNATVSLGDYEVSVSNGETSTASVYYEGELLKELEIGLAEFTTIFTWNVNNKEYVLLENKKQGTGGFMQFTVLQLADGVLKQVYISEDYKMGAVSVDSDRFIVTYVDANESLVDNVTLLKDTYTQADNGSLTLAKKGEKQTVANETVTESFSFQSTGDNRIGGENPTNAELNIMLTQEAIIAGVPPELVKAIAWQESSWRQFRTSDDPSGLWKKGDAVVSFDGGIGIMQITESNMTADRELRLKEDIRYNIQEGLRILKEKWNYSSWGRIPKINGNDMNVIEDWYFAVMAYNGISRRNDPQFYPSNTYQDVIYRHIERMAQLTVTKFPESQLRNDIYYNEAGSLLFRKDHYYVSGPFTTSKHFFANNDLVKATESGVRLRKSPEGAEIRLTTAGETLQIVGPYQAGNNSNNHFVWYPVKDMSSKETYYIASTYLDNVRISGPNRYATAVSISKTGWDKANTVVLARGDNFPDALAGTPLAYKLNAPILLTKKNELTEETKDELVRLGAKNVVILGGTGAITDTVSTSVRNMGIEVKRIAGANRFETAKLIANEMGTSFSTAVVVNGYGFPDALAIAPYAARNGIPILLTEKNYIPGPTKTILNSASKTIVVGGTAVVNQNLLGAMPKASRISGATRYETAYKIGTQFSFSSSEGLAVSGTDFPDALTGSVLAAKRNAPLLLVNPTYLPEETLKLARARDFSQISVLGGTSAVRTDTVINLVK</sequence>
<dbReference type="RefSeq" id="WP_148987413.1">
    <property type="nucleotide sequence ID" value="NZ_VTEV01000002.1"/>
</dbReference>
<gene>
    <name evidence="3" type="ORF">FZC76_06390</name>
</gene>
<accession>A0A5D4T5U7</accession>
<feature type="signal peptide" evidence="1">
    <location>
        <begin position="1"/>
        <end position="25"/>
    </location>
</feature>
<dbReference type="Gene3D" id="3.40.50.12090">
    <property type="match status" value="2"/>
</dbReference>
<dbReference type="Pfam" id="PF04122">
    <property type="entry name" value="CW_binding_2"/>
    <property type="match status" value="3"/>
</dbReference>
<evidence type="ECO:0000313" key="3">
    <source>
        <dbReference type="EMBL" id="TYS69852.1"/>
    </source>
</evidence>
<dbReference type="Gene3D" id="1.10.530.10">
    <property type="match status" value="1"/>
</dbReference>
<evidence type="ECO:0000259" key="2">
    <source>
        <dbReference type="Pfam" id="PF01464"/>
    </source>
</evidence>
<protein>
    <submittedName>
        <fullName evidence="3">Transglycosylase SLT domain-containing protein</fullName>
    </submittedName>
</protein>
<feature type="domain" description="Transglycosylase SLT" evidence="2">
    <location>
        <begin position="219"/>
        <end position="335"/>
    </location>
</feature>
<dbReference type="SUPFAM" id="SSF53955">
    <property type="entry name" value="Lysozyme-like"/>
    <property type="match status" value="1"/>
</dbReference>
<evidence type="ECO:0000256" key="1">
    <source>
        <dbReference type="SAM" id="SignalP"/>
    </source>
</evidence>